<dbReference type="PRINTS" id="PR00133">
    <property type="entry name" value="GLHYDRLASE3"/>
</dbReference>
<gene>
    <name evidence="4" type="ORF">H9763_07545</name>
</gene>
<evidence type="ECO:0000313" key="5">
    <source>
        <dbReference type="Proteomes" id="UP000886883"/>
    </source>
</evidence>
<accession>A0A9D2MSQ5</accession>
<comment type="similarity">
    <text evidence="1">Belongs to the glycosyl hydrolase 3 family.</text>
</comment>
<dbReference type="Pfam" id="PF14310">
    <property type="entry name" value="Fn3-like"/>
    <property type="match status" value="1"/>
</dbReference>
<evidence type="ECO:0000256" key="2">
    <source>
        <dbReference type="ARBA" id="ARBA00022801"/>
    </source>
</evidence>
<dbReference type="InterPro" id="IPR001764">
    <property type="entry name" value="Glyco_hydro_3_N"/>
</dbReference>
<reference evidence="4" key="1">
    <citation type="journal article" date="2021" name="PeerJ">
        <title>Extensive microbial diversity within the chicken gut microbiome revealed by metagenomics and culture.</title>
        <authorList>
            <person name="Gilroy R."/>
            <person name="Ravi A."/>
            <person name="Getino M."/>
            <person name="Pursley I."/>
            <person name="Horton D.L."/>
            <person name="Alikhan N.F."/>
            <person name="Baker D."/>
            <person name="Gharbi K."/>
            <person name="Hall N."/>
            <person name="Watson M."/>
            <person name="Adriaenssens E.M."/>
            <person name="Foster-Nyarko E."/>
            <person name="Jarju S."/>
            <person name="Secka A."/>
            <person name="Antonio M."/>
            <person name="Oren A."/>
            <person name="Chaudhuri R.R."/>
            <person name="La Ragione R."/>
            <person name="Hildebrand F."/>
            <person name="Pallen M.J."/>
        </authorList>
    </citation>
    <scope>NUCLEOTIDE SEQUENCE</scope>
    <source>
        <strain evidence="4">USAMLcec3-2134</strain>
    </source>
</reference>
<name>A0A9D2MSQ5_9FIRM</name>
<dbReference type="SMART" id="SM01217">
    <property type="entry name" value="Fn3_like"/>
    <property type="match status" value="1"/>
</dbReference>
<proteinExistence type="inferred from homology"/>
<dbReference type="SUPFAM" id="SSF51445">
    <property type="entry name" value="(Trans)glycosidases"/>
    <property type="match status" value="1"/>
</dbReference>
<dbReference type="SUPFAM" id="SSF52279">
    <property type="entry name" value="Beta-D-glucan exohydrolase, C-terminal domain"/>
    <property type="match status" value="1"/>
</dbReference>
<organism evidence="4 5">
    <name type="scientific">Candidatus Eisenbergiella merdigallinarum</name>
    <dbReference type="NCBI Taxonomy" id="2838552"/>
    <lineage>
        <taxon>Bacteria</taxon>
        <taxon>Bacillati</taxon>
        <taxon>Bacillota</taxon>
        <taxon>Clostridia</taxon>
        <taxon>Lachnospirales</taxon>
        <taxon>Lachnospiraceae</taxon>
        <taxon>Eisenbergiella</taxon>
    </lineage>
</organism>
<dbReference type="EMBL" id="DWXE01000026">
    <property type="protein sequence ID" value="HJB91305.1"/>
    <property type="molecule type" value="Genomic_DNA"/>
</dbReference>
<dbReference type="InterPro" id="IPR002772">
    <property type="entry name" value="Glyco_hydro_3_C"/>
</dbReference>
<dbReference type="AlphaFoldDB" id="A0A9D2MSQ5"/>
<dbReference type="PANTHER" id="PTHR42715:SF10">
    <property type="entry name" value="BETA-GLUCOSIDASE"/>
    <property type="match status" value="1"/>
</dbReference>
<dbReference type="InterPro" id="IPR036881">
    <property type="entry name" value="Glyco_hydro_3_C_sf"/>
</dbReference>
<keyword evidence="2 4" id="KW-0378">Hydrolase</keyword>
<comment type="caution">
    <text evidence="4">The sequence shown here is derived from an EMBL/GenBank/DDBJ whole genome shotgun (WGS) entry which is preliminary data.</text>
</comment>
<dbReference type="GO" id="GO:0004553">
    <property type="term" value="F:hydrolase activity, hydrolyzing O-glycosyl compounds"/>
    <property type="evidence" value="ECO:0007669"/>
    <property type="project" value="InterPro"/>
</dbReference>
<dbReference type="InterPro" id="IPR036962">
    <property type="entry name" value="Glyco_hydro_3_N_sf"/>
</dbReference>
<dbReference type="InterPro" id="IPR026891">
    <property type="entry name" value="Fn3-like"/>
</dbReference>
<feature type="domain" description="Fibronectin type III-like" evidence="3">
    <location>
        <begin position="326"/>
        <end position="401"/>
    </location>
</feature>
<evidence type="ECO:0000259" key="3">
    <source>
        <dbReference type="SMART" id="SM01217"/>
    </source>
</evidence>
<protein>
    <submittedName>
        <fullName evidence="4">Glycoside hydrolase family 3 C-terminal domain-containing protein</fullName>
    </submittedName>
</protein>
<evidence type="ECO:0000256" key="1">
    <source>
        <dbReference type="ARBA" id="ARBA00005336"/>
    </source>
</evidence>
<evidence type="ECO:0000313" key="4">
    <source>
        <dbReference type="EMBL" id="HJB91305.1"/>
    </source>
</evidence>
<dbReference type="Pfam" id="PF01915">
    <property type="entry name" value="Glyco_hydro_3_C"/>
    <property type="match status" value="1"/>
</dbReference>
<dbReference type="Gene3D" id="3.20.20.300">
    <property type="entry name" value="Glycoside hydrolase, family 3, N-terminal domain"/>
    <property type="match status" value="1"/>
</dbReference>
<dbReference type="Pfam" id="PF00933">
    <property type="entry name" value="Glyco_hydro_3"/>
    <property type="match status" value="1"/>
</dbReference>
<dbReference type="InterPro" id="IPR013783">
    <property type="entry name" value="Ig-like_fold"/>
</dbReference>
<dbReference type="Gene3D" id="2.60.40.10">
    <property type="entry name" value="Immunoglobulins"/>
    <property type="match status" value="1"/>
</dbReference>
<dbReference type="Gene3D" id="3.40.50.1700">
    <property type="entry name" value="Glycoside hydrolase family 3 C-terminal domain"/>
    <property type="match status" value="1"/>
</dbReference>
<dbReference type="Proteomes" id="UP000886883">
    <property type="component" value="Unassembled WGS sequence"/>
</dbReference>
<dbReference type="PANTHER" id="PTHR42715">
    <property type="entry name" value="BETA-GLUCOSIDASE"/>
    <property type="match status" value="1"/>
</dbReference>
<reference evidence="4" key="2">
    <citation type="submission" date="2021-04" db="EMBL/GenBank/DDBJ databases">
        <authorList>
            <person name="Gilroy R."/>
        </authorList>
    </citation>
    <scope>NUCLEOTIDE SEQUENCE</scope>
    <source>
        <strain evidence="4">USAMLcec3-2134</strain>
    </source>
</reference>
<dbReference type="InterPro" id="IPR050288">
    <property type="entry name" value="Cellulose_deg_GH3"/>
</dbReference>
<dbReference type="InterPro" id="IPR017853">
    <property type="entry name" value="GH"/>
</dbReference>
<sequence>MKKWNRYAHLPVLPLGEDGRRATGCAEHIALSRKAAAQGMVLLKNENEALPLPPGKRIALFGKASADYVKGGGGSGDVTVAWVKNLIDGMEEKEAQGKVGLFAPLNGFYREFVREQYRAGVLPGQTGEPEVPEELMRQARAFTDTAVFSVCRFSGEDWDRSDSDFYLTQEEAALARRLEATFPCVIAVLNVGGMVDTSWLKGTGIRAALLAWQGGMAGGPAEADVLCGDENPSGKLADTFASCFEDYPSSPTFHESEDYVAYEEDIYVGYRYFETVPGAAEKVNYCFGYGLSYTEFEIRFLQARQDGDDLLFDACVTNIGKRAGRETVMLYVSAPQGRLGRPARELKAFRKTRTLQAGESQRLRLTVSRSSLAAYDDVGAVCESAWVLEEGSYRFYLGNAVRSARETGFVLNVERPETVSRLTKRCAPRMLKERLRPDGSMEPVASYTGNQGRIVWDEEMVKAHVPSQKEIPGGLIGWEKGALPPRSPQLIDVAKGAVSLDAFVDSLSDEELAHLLGGQPNTGVANTFGIGNLPEAGVPNVMTADGPAGLRIEPECEVDTTAWPCATLLACSFDEELVESVGRAGALEVKENNIGVWLTPAMNIHRSPLCGRNFEYYSEDPLVAGKMGAAMVRGIQSRQIAASVKHFACNNKETNRKNSDSRLSERALREIYLKGFEIVVKEADPWTIMTSYNVINGTRASENRELLTGILREEWGFAGMVTSDWWNFASHGKEVAAGNDLKMPVGKPEALLSALEAGELQRSDLAACAKRVLALILKL</sequence>
<dbReference type="GO" id="GO:0005975">
    <property type="term" value="P:carbohydrate metabolic process"/>
    <property type="evidence" value="ECO:0007669"/>
    <property type="project" value="InterPro"/>
</dbReference>